<keyword evidence="1 2" id="KW-0732">Signal</keyword>
<proteinExistence type="predicted"/>
<dbReference type="Proteomes" id="UP000003416">
    <property type="component" value="Unassembled WGS sequence"/>
</dbReference>
<dbReference type="SUPFAM" id="SSF89392">
    <property type="entry name" value="Prokaryotic lipoproteins and lipoprotein localization factors"/>
    <property type="match status" value="1"/>
</dbReference>
<accession>F3PSD2</accession>
<sequence>MLRINPILLSIALLLLSVPVLAQQPDAKEVLEQAARNFREAGGIKAAFTVRTSEGASTGTICLKGDKFLLEAEGTTTWFDGHTQWSYLASSEEVNVSEPTPEELQSINPYVFLSLDERGYKLKLGKMDNAQDQSLYKLVFTATDRKQDLQCVILYVAKDSFRPVRVSMAQRGGETVVIIINSYRTGQVYPDSFFVFDKKAYPTAEIIDLR</sequence>
<dbReference type="CDD" id="cd16325">
    <property type="entry name" value="LolA"/>
    <property type="match status" value="1"/>
</dbReference>
<keyword evidence="4" id="KW-1185">Reference proteome</keyword>
<evidence type="ECO:0000313" key="4">
    <source>
        <dbReference type="Proteomes" id="UP000003416"/>
    </source>
</evidence>
<organism evidence="3 4">
    <name type="scientific">Bacteroides fluxus YIT 12057</name>
    <dbReference type="NCBI Taxonomy" id="763034"/>
    <lineage>
        <taxon>Bacteria</taxon>
        <taxon>Pseudomonadati</taxon>
        <taxon>Bacteroidota</taxon>
        <taxon>Bacteroidia</taxon>
        <taxon>Bacteroidales</taxon>
        <taxon>Bacteroidaceae</taxon>
        <taxon>Bacteroides</taxon>
    </lineage>
</organism>
<evidence type="ECO:0000313" key="3">
    <source>
        <dbReference type="EMBL" id="EGF57586.1"/>
    </source>
</evidence>
<dbReference type="GeneID" id="86049300"/>
<dbReference type="HOGENOM" id="CLU_105362_1_0_10"/>
<gene>
    <name evidence="3" type="ORF">HMPREF9446_01666</name>
</gene>
<evidence type="ECO:0000256" key="1">
    <source>
        <dbReference type="ARBA" id="ARBA00022729"/>
    </source>
</evidence>
<dbReference type="eggNOG" id="COG2834">
    <property type="taxonomic scope" value="Bacteria"/>
</dbReference>
<dbReference type="EMBL" id="AFBN01000028">
    <property type="protein sequence ID" value="EGF57586.1"/>
    <property type="molecule type" value="Genomic_DNA"/>
</dbReference>
<name>F3PSD2_9BACE</name>
<comment type="caution">
    <text evidence="3">The sequence shown here is derived from an EMBL/GenBank/DDBJ whole genome shotgun (WGS) entry which is preliminary data.</text>
</comment>
<feature type="signal peptide" evidence="2">
    <location>
        <begin position="1"/>
        <end position="22"/>
    </location>
</feature>
<dbReference type="AlphaFoldDB" id="F3PSD2"/>
<protein>
    <submittedName>
        <fullName evidence="3">Outer membrane lipoprotein carrier protein LolA</fullName>
    </submittedName>
</protein>
<dbReference type="RefSeq" id="WP_009124955.1">
    <property type="nucleotide sequence ID" value="NZ_GL882625.1"/>
</dbReference>
<dbReference type="Pfam" id="PF16584">
    <property type="entry name" value="LolA_2"/>
    <property type="match status" value="1"/>
</dbReference>
<reference evidence="3 4" key="1">
    <citation type="submission" date="2011-02" db="EMBL/GenBank/DDBJ databases">
        <authorList>
            <person name="Weinstock G."/>
            <person name="Sodergren E."/>
            <person name="Clifton S."/>
            <person name="Fulton L."/>
            <person name="Fulton B."/>
            <person name="Courtney L."/>
            <person name="Fronick C."/>
            <person name="Harrison M."/>
            <person name="Strong C."/>
            <person name="Farmer C."/>
            <person name="Delahaunty K."/>
            <person name="Markovic C."/>
            <person name="Hall O."/>
            <person name="Minx P."/>
            <person name="Tomlinson C."/>
            <person name="Mitreva M."/>
            <person name="Hou S."/>
            <person name="Chen J."/>
            <person name="Wollam A."/>
            <person name="Pepin K.H."/>
            <person name="Johnson M."/>
            <person name="Bhonagiri V."/>
            <person name="Zhang X."/>
            <person name="Suruliraj S."/>
            <person name="Warren W."/>
            <person name="Chinwalla A."/>
            <person name="Mardis E.R."/>
            <person name="Wilson R.K."/>
        </authorList>
    </citation>
    <scope>NUCLEOTIDE SEQUENCE [LARGE SCALE GENOMIC DNA]</scope>
    <source>
        <strain evidence="3 4">YIT 12057</strain>
    </source>
</reference>
<dbReference type="InterPro" id="IPR029046">
    <property type="entry name" value="LolA/LolB/LppX"/>
</dbReference>
<keyword evidence="3" id="KW-0449">Lipoprotein</keyword>
<feature type="chain" id="PRO_5003301771" evidence="2">
    <location>
        <begin position="23"/>
        <end position="210"/>
    </location>
</feature>
<dbReference type="STRING" id="763034.HMPREF9446_01666"/>
<dbReference type="InterPro" id="IPR004564">
    <property type="entry name" value="OM_lipoprot_carrier_LolA-like"/>
</dbReference>
<evidence type="ECO:0000256" key="2">
    <source>
        <dbReference type="SAM" id="SignalP"/>
    </source>
</evidence>
<dbReference type="Gene3D" id="2.50.20.10">
    <property type="entry name" value="Lipoprotein localisation LolA/LolB/LppX"/>
    <property type="match status" value="1"/>
</dbReference>